<comment type="subcellular location">
    <subcellularLocation>
        <location evidence="1 11">Cytoplasm</location>
    </subcellularLocation>
</comment>
<dbReference type="InterPro" id="IPR034768">
    <property type="entry name" value="4FE4S_WBL"/>
</dbReference>
<organism evidence="14 15">
    <name type="scientific">Streptomyces cadmiisoli</name>
    <dbReference type="NCBI Taxonomy" id="2184053"/>
    <lineage>
        <taxon>Bacteria</taxon>
        <taxon>Bacillati</taxon>
        <taxon>Actinomycetota</taxon>
        <taxon>Actinomycetes</taxon>
        <taxon>Kitasatosporales</taxon>
        <taxon>Streptomycetaceae</taxon>
        <taxon>Streptomyces</taxon>
        <taxon>Streptomyces aurantiacus group</taxon>
    </lineage>
</organism>
<evidence type="ECO:0000256" key="3">
    <source>
        <dbReference type="ARBA" id="ARBA00022485"/>
    </source>
</evidence>
<dbReference type="KEGG" id="scad:DN051_02120"/>
<evidence type="ECO:0000256" key="8">
    <source>
        <dbReference type="ARBA" id="ARBA00023125"/>
    </source>
</evidence>
<keyword evidence="10 11" id="KW-0804">Transcription</keyword>
<keyword evidence="6 11" id="KW-0411">Iron-sulfur</keyword>
<evidence type="ECO:0000256" key="11">
    <source>
        <dbReference type="HAMAP-Rule" id="MF_01479"/>
    </source>
</evidence>
<dbReference type="GO" id="GO:0047134">
    <property type="term" value="F:protein-disulfide reductase [NAD(P)H] activity"/>
    <property type="evidence" value="ECO:0007669"/>
    <property type="project" value="TreeGrafter"/>
</dbReference>
<dbReference type="Pfam" id="PF02467">
    <property type="entry name" value="Whib"/>
    <property type="match status" value="1"/>
</dbReference>
<evidence type="ECO:0000256" key="2">
    <source>
        <dbReference type="ARBA" id="ARBA00006597"/>
    </source>
</evidence>
<dbReference type="PANTHER" id="PTHR38839">
    <property type="entry name" value="TRANSCRIPTIONAL REGULATOR WHID-RELATED"/>
    <property type="match status" value="1"/>
</dbReference>
<dbReference type="GO" id="GO:0046872">
    <property type="term" value="F:metal ion binding"/>
    <property type="evidence" value="ECO:0007669"/>
    <property type="project" value="UniProtKB-KW"/>
</dbReference>
<accession>A0A2Z4IS67</accession>
<dbReference type="EMBL" id="CP030073">
    <property type="protein sequence ID" value="AWW35604.1"/>
    <property type="molecule type" value="Genomic_DNA"/>
</dbReference>
<feature type="binding site" evidence="11">
    <location>
        <position position="37"/>
    </location>
    <ligand>
        <name>[4Fe-4S] cluster</name>
        <dbReference type="ChEBI" id="CHEBI:49883"/>
    </ligand>
</feature>
<feature type="binding site" evidence="11">
    <location>
        <position position="40"/>
    </location>
    <ligand>
        <name>[4Fe-4S] cluster</name>
        <dbReference type="ChEBI" id="CHEBI:49883"/>
    </ligand>
</feature>
<feature type="binding site" evidence="11">
    <location>
        <position position="15"/>
    </location>
    <ligand>
        <name>[4Fe-4S] cluster</name>
        <dbReference type="ChEBI" id="CHEBI:49883"/>
    </ligand>
</feature>
<sequence length="110" mass="12161">MVNNDQETWGTQAVCRTADSDELFAVGAAQNRAKAICTGCPVRTECLAHALDQRIEHGVWGGMTERERRALLRRRPTVTSWRRLLETARAEHGRQATDPGELNEGSSEAG</sequence>
<keyword evidence="15" id="KW-1185">Reference proteome</keyword>
<dbReference type="AlphaFoldDB" id="A0A2Z4IS67"/>
<evidence type="ECO:0000256" key="5">
    <source>
        <dbReference type="ARBA" id="ARBA00023004"/>
    </source>
</evidence>
<evidence type="ECO:0000313" key="15">
    <source>
        <dbReference type="Proteomes" id="UP000249616"/>
    </source>
</evidence>
<feature type="binding site" evidence="11">
    <location>
        <position position="46"/>
    </location>
    <ligand>
        <name>[4Fe-4S] cluster</name>
        <dbReference type="ChEBI" id="CHEBI:49883"/>
    </ligand>
</feature>
<evidence type="ECO:0000256" key="10">
    <source>
        <dbReference type="ARBA" id="ARBA00023163"/>
    </source>
</evidence>
<dbReference type="GO" id="GO:0051539">
    <property type="term" value="F:4 iron, 4 sulfur cluster binding"/>
    <property type="evidence" value="ECO:0007669"/>
    <property type="project" value="UniProtKB-UniRule"/>
</dbReference>
<evidence type="ECO:0000256" key="9">
    <source>
        <dbReference type="ARBA" id="ARBA00023157"/>
    </source>
</evidence>
<comment type="function">
    <text evidence="11">Acts as a transcriptional regulator. Probably redox-responsive. The apo- but not holo-form probably binds DNA.</text>
</comment>
<gene>
    <name evidence="11" type="primary">whiB</name>
    <name evidence="14" type="ORF">DN051_02120</name>
</gene>
<evidence type="ECO:0000313" key="14">
    <source>
        <dbReference type="EMBL" id="AWW35604.1"/>
    </source>
</evidence>
<feature type="domain" description="4Fe-4S Wbl-type" evidence="13">
    <location>
        <begin position="14"/>
        <end position="70"/>
    </location>
</feature>
<feature type="region of interest" description="Disordered" evidence="12">
    <location>
        <begin position="86"/>
        <end position="110"/>
    </location>
</feature>
<name>A0A2Z4IS67_9ACTN</name>
<evidence type="ECO:0000259" key="13">
    <source>
        <dbReference type="PROSITE" id="PS51674"/>
    </source>
</evidence>
<keyword evidence="4 11" id="KW-0479">Metal-binding</keyword>
<keyword evidence="7 11" id="KW-0805">Transcription regulation</keyword>
<dbReference type="GO" id="GO:0035731">
    <property type="term" value="F:dinitrosyl-iron complex binding"/>
    <property type="evidence" value="ECO:0007669"/>
    <property type="project" value="UniProtKB-UniRule"/>
</dbReference>
<dbReference type="PANTHER" id="PTHR38839:SF7">
    <property type="entry name" value="TRANSCRIPTIONAL REGULATOR WHIB4"/>
    <property type="match status" value="1"/>
</dbReference>
<dbReference type="HAMAP" id="MF_01479">
    <property type="entry name" value="WhiB"/>
    <property type="match status" value="1"/>
</dbReference>
<feature type="compositionally biased region" description="Basic and acidic residues" evidence="12">
    <location>
        <begin position="86"/>
        <end position="95"/>
    </location>
</feature>
<dbReference type="Proteomes" id="UP000249616">
    <property type="component" value="Chromosome"/>
</dbReference>
<evidence type="ECO:0000256" key="1">
    <source>
        <dbReference type="ARBA" id="ARBA00004496"/>
    </source>
</evidence>
<dbReference type="InterPro" id="IPR003482">
    <property type="entry name" value="Whib"/>
</dbReference>
<proteinExistence type="inferred from homology"/>
<comment type="PTM">
    <text evidence="11">The Fe-S cluster can be nitrosylated by nitric oxide (NO).</text>
</comment>
<evidence type="ECO:0000256" key="7">
    <source>
        <dbReference type="ARBA" id="ARBA00023015"/>
    </source>
</evidence>
<keyword evidence="3 11" id="KW-0004">4Fe-4S</keyword>
<evidence type="ECO:0000256" key="4">
    <source>
        <dbReference type="ARBA" id="ARBA00022723"/>
    </source>
</evidence>
<dbReference type="GO" id="GO:0045454">
    <property type="term" value="P:cell redox homeostasis"/>
    <property type="evidence" value="ECO:0007669"/>
    <property type="project" value="TreeGrafter"/>
</dbReference>
<comment type="cofactor">
    <cofactor evidence="11">
        <name>[4Fe-4S] cluster</name>
        <dbReference type="ChEBI" id="CHEBI:49883"/>
    </cofactor>
    <text evidence="11">Binds 1 [4Fe-4S] cluster per subunit. Following nitrosylation of the [4Fe-4S] cluster binds 1 [4Fe-8(NO)] cluster per subunit.</text>
</comment>
<dbReference type="GO" id="GO:0003677">
    <property type="term" value="F:DNA binding"/>
    <property type="evidence" value="ECO:0007669"/>
    <property type="project" value="UniProtKB-UniRule"/>
</dbReference>
<dbReference type="GO" id="GO:0005737">
    <property type="term" value="C:cytoplasm"/>
    <property type="evidence" value="ECO:0007669"/>
    <property type="project" value="UniProtKB-SubCell"/>
</dbReference>
<comment type="PTM">
    <text evidence="11">Upon Fe-S cluster removal intramolecular disulfide bonds are formed.</text>
</comment>
<dbReference type="RefSeq" id="WP_112437771.1">
    <property type="nucleotide sequence ID" value="NZ_CBDRHE010000009.1"/>
</dbReference>
<comment type="similarity">
    <text evidence="2 11">Belongs to the WhiB family.</text>
</comment>
<keyword evidence="5 11" id="KW-0408">Iron</keyword>
<keyword evidence="8 11" id="KW-0238">DNA-binding</keyword>
<reference evidence="14 15" key="1">
    <citation type="journal article" date="2019" name="Int. J. Syst. Evol. Microbiol.">
        <title>Streptomyces cadmiisoli sp. nov., a novel actinomycete isolated from cadmium-contaminated soil.</title>
        <authorList>
            <person name="Li K."/>
            <person name="Tang X."/>
            <person name="Zhao J."/>
            <person name="Guo Y."/>
            <person name="Tang Y."/>
            <person name="Gao J."/>
        </authorList>
    </citation>
    <scope>NUCLEOTIDE SEQUENCE [LARGE SCALE GENOMIC DNA]</scope>
    <source>
        <strain evidence="14 15">ZFG47</strain>
    </source>
</reference>
<keyword evidence="11" id="KW-0963">Cytoplasm</keyword>
<dbReference type="GO" id="GO:0045892">
    <property type="term" value="P:negative regulation of DNA-templated transcription"/>
    <property type="evidence" value="ECO:0007669"/>
    <property type="project" value="TreeGrafter"/>
</dbReference>
<evidence type="ECO:0000256" key="12">
    <source>
        <dbReference type="SAM" id="MobiDB-lite"/>
    </source>
</evidence>
<keyword evidence="9 11" id="KW-1015">Disulfide bond</keyword>
<dbReference type="PROSITE" id="PS51674">
    <property type="entry name" value="4FE4S_WBL"/>
    <property type="match status" value="1"/>
</dbReference>
<protein>
    <recommendedName>
        <fullName evidence="11">Transcriptional regulator WhiB</fullName>
    </recommendedName>
</protein>
<evidence type="ECO:0000256" key="6">
    <source>
        <dbReference type="ARBA" id="ARBA00023014"/>
    </source>
</evidence>